<evidence type="ECO:0000256" key="2">
    <source>
        <dbReference type="SAM" id="MobiDB-lite"/>
    </source>
</evidence>
<feature type="compositionally biased region" description="Basic and acidic residues" evidence="2">
    <location>
        <begin position="185"/>
        <end position="199"/>
    </location>
</feature>
<feature type="compositionally biased region" description="Polar residues" evidence="2">
    <location>
        <begin position="203"/>
        <end position="213"/>
    </location>
</feature>
<feature type="compositionally biased region" description="Basic and acidic residues" evidence="2">
    <location>
        <begin position="163"/>
        <end position="175"/>
    </location>
</feature>
<evidence type="ECO:0000313" key="3">
    <source>
        <dbReference type="EMBL" id="CAL8112555.1"/>
    </source>
</evidence>
<organism evidence="3 4">
    <name type="scientific">Orchesella dallaii</name>
    <dbReference type="NCBI Taxonomy" id="48710"/>
    <lineage>
        <taxon>Eukaryota</taxon>
        <taxon>Metazoa</taxon>
        <taxon>Ecdysozoa</taxon>
        <taxon>Arthropoda</taxon>
        <taxon>Hexapoda</taxon>
        <taxon>Collembola</taxon>
        <taxon>Entomobryomorpha</taxon>
        <taxon>Entomobryoidea</taxon>
        <taxon>Orchesellidae</taxon>
        <taxon>Orchesellinae</taxon>
        <taxon>Orchesella</taxon>
    </lineage>
</organism>
<keyword evidence="4" id="KW-1185">Reference proteome</keyword>
<gene>
    <name evidence="3" type="ORF">ODALV1_LOCUS15698</name>
</gene>
<feature type="coiled-coil region" evidence="1">
    <location>
        <begin position="16"/>
        <end position="78"/>
    </location>
</feature>
<protein>
    <submittedName>
        <fullName evidence="3">Uncharacterized protein</fullName>
    </submittedName>
</protein>
<sequence length="213" mass="24570">MQLLYRLIKGDITEQVGKVQETQNQMNNRLSDIENELKNVSATTSQNQTDIKTLQQNFKEIKTAHESLQEKADRLTRMNNLVIMNIPEDDNALNLLAELMQIILPGNDLRLRNHRIGKQEPGKTRPIKVHLNSHNDVLKAMGNCKHLKNQPNLTKLSVLKDETRNQQQQRKERYIKSLTTNPQPGDKRPAATEERDSHPPNKRPTTTDNWMEA</sequence>
<dbReference type="EMBL" id="CAXLJM020000048">
    <property type="protein sequence ID" value="CAL8112555.1"/>
    <property type="molecule type" value="Genomic_DNA"/>
</dbReference>
<name>A0ABP1R271_9HEXA</name>
<evidence type="ECO:0000256" key="1">
    <source>
        <dbReference type="SAM" id="Coils"/>
    </source>
</evidence>
<keyword evidence="1" id="KW-0175">Coiled coil</keyword>
<accession>A0ABP1R271</accession>
<comment type="caution">
    <text evidence="3">The sequence shown here is derived from an EMBL/GenBank/DDBJ whole genome shotgun (WGS) entry which is preliminary data.</text>
</comment>
<feature type="region of interest" description="Disordered" evidence="2">
    <location>
        <begin position="163"/>
        <end position="213"/>
    </location>
</feature>
<dbReference type="Proteomes" id="UP001642540">
    <property type="component" value="Unassembled WGS sequence"/>
</dbReference>
<evidence type="ECO:0000313" key="4">
    <source>
        <dbReference type="Proteomes" id="UP001642540"/>
    </source>
</evidence>
<proteinExistence type="predicted"/>
<reference evidence="3 4" key="1">
    <citation type="submission" date="2024-08" db="EMBL/GenBank/DDBJ databases">
        <authorList>
            <person name="Cucini C."/>
            <person name="Frati F."/>
        </authorList>
    </citation>
    <scope>NUCLEOTIDE SEQUENCE [LARGE SCALE GENOMIC DNA]</scope>
</reference>